<evidence type="ECO:0000256" key="1">
    <source>
        <dbReference type="ARBA" id="ARBA00001231"/>
    </source>
</evidence>
<evidence type="ECO:0000256" key="6">
    <source>
        <dbReference type="ARBA" id="ARBA00030512"/>
    </source>
</evidence>
<dbReference type="InterPro" id="IPR029018">
    <property type="entry name" value="Hex-like_dom2"/>
</dbReference>
<evidence type="ECO:0000256" key="3">
    <source>
        <dbReference type="ARBA" id="ARBA00012663"/>
    </source>
</evidence>
<evidence type="ECO:0000256" key="2">
    <source>
        <dbReference type="ARBA" id="ARBA00006285"/>
    </source>
</evidence>
<dbReference type="Gene3D" id="2.60.40.290">
    <property type="match status" value="1"/>
</dbReference>
<dbReference type="OrthoDB" id="726159at2"/>
<dbReference type="CDD" id="cd02847">
    <property type="entry name" value="E_set_Chitobiase_C"/>
    <property type="match status" value="1"/>
</dbReference>
<keyword evidence="4" id="KW-0378">Hydrolase</keyword>
<keyword evidence="11" id="KW-1185">Reference proteome</keyword>
<comment type="similarity">
    <text evidence="2">Belongs to the glycosyl hydrolase 20 family.</text>
</comment>
<dbReference type="GO" id="GO:0030203">
    <property type="term" value="P:glycosaminoglycan metabolic process"/>
    <property type="evidence" value="ECO:0007669"/>
    <property type="project" value="TreeGrafter"/>
</dbReference>
<dbReference type="InterPro" id="IPR004867">
    <property type="entry name" value="CHB_C_dom"/>
</dbReference>
<evidence type="ECO:0000259" key="9">
    <source>
        <dbReference type="SMART" id="SM01081"/>
    </source>
</evidence>
<comment type="catalytic activity">
    <reaction evidence="1">
        <text>Hydrolysis of terminal non-reducing N-acetyl-D-hexosamine residues in N-acetyl-beta-D-hexosaminides.</text>
        <dbReference type="EC" id="3.2.1.52"/>
    </reaction>
</comment>
<dbReference type="InterPro" id="IPR025705">
    <property type="entry name" value="Beta_hexosaminidase_sua/sub"/>
</dbReference>
<name>A0A4V3GKX9_9BACT</name>
<dbReference type="InterPro" id="IPR004866">
    <property type="entry name" value="CHB/HEX_N_dom"/>
</dbReference>
<dbReference type="Proteomes" id="UP000294498">
    <property type="component" value="Unassembled WGS sequence"/>
</dbReference>
<feature type="domain" description="Chitobiase/beta-hexosaminidases N-terminal" evidence="9">
    <location>
        <begin position="20"/>
        <end position="167"/>
    </location>
</feature>
<dbReference type="Gene3D" id="3.20.20.80">
    <property type="entry name" value="Glycosidases"/>
    <property type="match status" value="1"/>
</dbReference>
<dbReference type="SMART" id="SM01081">
    <property type="entry name" value="CHB_HEX"/>
    <property type="match status" value="1"/>
</dbReference>
<sequence>MRRFSLLFLLTISVLSLQAQNLSLRWELLSNFYQGRRQAHCVLVLTNTGREALPPSGWALYFNGSSTPQAGPTPAGLQIDNLSGCLFRLRPTLGFLGIGAGDSVRMEYIASDYAANTSDAPEGWYLVFDNAPSKGYPVAHYTKTPITRPELFDRYPGDHIPEATPSNVYTWNQQADPGEAPDLLPLFPTPQSVRALGDSGAFYKGGAIFLGDDAFAGEAAYLKEQVRAQTGLAAAVRAATGAAVAPGAATGASSGADGIYLVKAVDTLPDEGYRLHLLGGVIRIEASTPAGMFYGIQTLLRLFPAGPHRSSYLLPALAITDQPRFSYRSLMLDVGRNFQTYDEILRVLDLMAFCKLNVFHFHLTDDEGWRLQIPTLPELTSVGAKRGHTLDDKDWLRPCYGSGPDTSSPTGSGYYTRAQFIHILTYAQRLHIRVIPEIESPGHARAAIKSMDNRYRRLMAEGRPTEALEFLLRDTTDQSVYSTPQAYHDDVMNVALPSVYRFIGRVTSELVSMYHDAGVPLETIHLGGDEVPAGVWERSPACLALVRAGVAASGVATAASATAGAMPQTVGDLWYYYFGKVDSILRGEGLYTSAWEEAGMRKTLQDGHPAILPNPDFAGGRMQVHIWNNGGGAEDLAYRMANGGYKVVLSVASHLYFDMSYNKSFDEFGYYWATFQDADKPFTYIPFDYLRLLQEDEQGNPLPPGLKASKERLTDYGKSNIVGLEGCLWGETLRGAGGLEYKLLPKLLGMAERAWAPDPVWATQHDTLAAKQASLEAWYAFASLLGRHILPQLDTYNGGYAYRIPPPGVMVRDGQVWANVQLPGLVIRYTVNGQEPGPNSALYRQPLRVHGKVRLRVFNTVGRGSRVVEVMNE</sequence>
<comment type="caution">
    <text evidence="10">The sequence shown here is derived from an EMBL/GenBank/DDBJ whole genome shotgun (WGS) entry which is preliminary data.</text>
</comment>
<evidence type="ECO:0000313" key="10">
    <source>
        <dbReference type="EMBL" id="TDW97382.1"/>
    </source>
</evidence>
<dbReference type="Gene3D" id="3.30.379.10">
    <property type="entry name" value="Chitobiase/beta-hexosaminidase domain 2-like"/>
    <property type="match status" value="1"/>
</dbReference>
<evidence type="ECO:0000313" key="11">
    <source>
        <dbReference type="Proteomes" id="UP000294498"/>
    </source>
</evidence>
<dbReference type="Pfam" id="PF02838">
    <property type="entry name" value="Glyco_hydro_20b"/>
    <property type="match status" value="1"/>
</dbReference>
<dbReference type="GO" id="GO:0016020">
    <property type="term" value="C:membrane"/>
    <property type="evidence" value="ECO:0007669"/>
    <property type="project" value="TreeGrafter"/>
</dbReference>
<dbReference type="Pfam" id="PF03174">
    <property type="entry name" value="CHB_HEX_C"/>
    <property type="match status" value="1"/>
</dbReference>
<protein>
    <recommendedName>
        <fullName evidence="3">beta-N-acetylhexosaminidase</fullName>
        <ecNumber evidence="3">3.2.1.52</ecNumber>
    </recommendedName>
    <alternativeName>
        <fullName evidence="6">Beta-N-acetylhexosaminidase</fullName>
    </alternativeName>
    <alternativeName>
        <fullName evidence="7">N-acetyl-beta-glucosaminidase</fullName>
    </alternativeName>
</protein>
<dbReference type="InterPro" id="IPR017853">
    <property type="entry name" value="GH"/>
</dbReference>
<dbReference type="InterPro" id="IPR013783">
    <property type="entry name" value="Ig-like_fold"/>
</dbReference>
<dbReference type="InterPro" id="IPR015882">
    <property type="entry name" value="HEX_bac_N"/>
</dbReference>
<proteinExistence type="inferred from homology"/>
<dbReference type="Pfam" id="PF00728">
    <property type="entry name" value="Glyco_hydro_20"/>
    <property type="match status" value="1"/>
</dbReference>
<dbReference type="InterPro" id="IPR012291">
    <property type="entry name" value="CBM2_carb-bd_dom_sf"/>
</dbReference>
<dbReference type="PANTHER" id="PTHR22600">
    <property type="entry name" value="BETA-HEXOSAMINIDASE"/>
    <property type="match status" value="1"/>
</dbReference>
<dbReference type="InterPro" id="IPR008965">
    <property type="entry name" value="CBM2/CBM3_carb-bd_dom_sf"/>
</dbReference>
<dbReference type="SUPFAM" id="SSF81296">
    <property type="entry name" value="E set domains"/>
    <property type="match status" value="1"/>
</dbReference>
<dbReference type="EC" id="3.2.1.52" evidence="3"/>
<evidence type="ECO:0000256" key="4">
    <source>
        <dbReference type="ARBA" id="ARBA00022801"/>
    </source>
</evidence>
<evidence type="ECO:0000256" key="8">
    <source>
        <dbReference type="PIRSR" id="PIRSR625705-1"/>
    </source>
</evidence>
<dbReference type="SUPFAM" id="SSF49384">
    <property type="entry name" value="Carbohydrate-binding domain"/>
    <property type="match status" value="1"/>
</dbReference>
<gene>
    <name evidence="10" type="ORF">EDB95_5230</name>
</gene>
<evidence type="ECO:0000256" key="5">
    <source>
        <dbReference type="ARBA" id="ARBA00023295"/>
    </source>
</evidence>
<dbReference type="EMBL" id="SODV01000002">
    <property type="protein sequence ID" value="TDW97382.1"/>
    <property type="molecule type" value="Genomic_DNA"/>
</dbReference>
<dbReference type="Pfam" id="PF03173">
    <property type="entry name" value="CHB_HEX"/>
    <property type="match status" value="1"/>
</dbReference>
<dbReference type="PANTHER" id="PTHR22600:SF57">
    <property type="entry name" value="BETA-N-ACETYLHEXOSAMINIDASE"/>
    <property type="match status" value="1"/>
</dbReference>
<dbReference type="Gene3D" id="2.60.40.10">
    <property type="entry name" value="Immunoglobulins"/>
    <property type="match status" value="1"/>
</dbReference>
<dbReference type="GO" id="GO:0030247">
    <property type="term" value="F:polysaccharide binding"/>
    <property type="evidence" value="ECO:0007669"/>
    <property type="project" value="InterPro"/>
</dbReference>
<evidence type="ECO:0000256" key="7">
    <source>
        <dbReference type="ARBA" id="ARBA00033000"/>
    </source>
</evidence>
<dbReference type="AlphaFoldDB" id="A0A4V3GKX9"/>
<organism evidence="10 11">
    <name type="scientific">Dinghuibacter silviterrae</name>
    <dbReference type="NCBI Taxonomy" id="1539049"/>
    <lineage>
        <taxon>Bacteria</taxon>
        <taxon>Pseudomonadati</taxon>
        <taxon>Bacteroidota</taxon>
        <taxon>Chitinophagia</taxon>
        <taxon>Chitinophagales</taxon>
        <taxon>Chitinophagaceae</taxon>
        <taxon>Dinghuibacter</taxon>
    </lineage>
</organism>
<dbReference type="InterPro" id="IPR014756">
    <property type="entry name" value="Ig_E-set"/>
</dbReference>
<keyword evidence="5" id="KW-0326">Glycosidase</keyword>
<dbReference type="SUPFAM" id="SSF55545">
    <property type="entry name" value="beta-N-acetylhexosaminidase-like domain"/>
    <property type="match status" value="1"/>
</dbReference>
<dbReference type="GO" id="GO:0004563">
    <property type="term" value="F:beta-N-acetylhexosaminidase activity"/>
    <property type="evidence" value="ECO:0007669"/>
    <property type="project" value="UniProtKB-EC"/>
</dbReference>
<dbReference type="PRINTS" id="PR00738">
    <property type="entry name" value="GLHYDRLASE20"/>
</dbReference>
<dbReference type="SUPFAM" id="SSF51445">
    <property type="entry name" value="(Trans)glycosidases"/>
    <property type="match status" value="1"/>
</dbReference>
<accession>A0A4V3GKX9</accession>
<feature type="active site" description="Proton donor" evidence="8">
    <location>
        <position position="530"/>
    </location>
</feature>
<dbReference type="RefSeq" id="WP_133999524.1">
    <property type="nucleotide sequence ID" value="NZ_SODV01000002.1"/>
</dbReference>
<dbReference type="GO" id="GO:0005975">
    <property type="term" value="P:carbohydrate metabolic process"/>
    <property type="evidence" value="ECO:0007669"/>
    <property type="project" value="InterPro"/>
</dbReference>
<reference evidence="10 11" key="1">
    <citation type="submission" date="2019-03" db="EMBL/GenBank/DDBJ databases">
        <title>Genomic Encyclopedia of Type Strains, Phase IV (KMG-IV): sequencing the most valuable type-strain genomes for metagenomic binning, comparative biology and taxonomic classification.</title>
        <authorList>
            <person name="Goeker M."/>
        </authorList>
    </citation>
    <scope>NUCLEOTIDE SEQUENCE [LARGE SCALE GENOMIC DNA]</scope>
    <source>
        <strain evidence="10 11">DSM 100059</strain>
    </source>
</reference>
<dbReference type="InterPro" id="IPR015883">
    <property type="entry name" value="Glyco_hydro_20_cat"/>
</dbReference>